<feature type="region of interest" description="Disordered" evidence="1">
    <location>
        <begin position="91"/>
        <end position="150"/>
    </location>
</feature>
<feature type="compositionally biased region" description="Polar residues" evidence="1">
    <location>
        <begin position="384"/>
        <end position="403"/>
    </location>
</feature>
<feature type="region of interest" description="Disordered" evidence="1">
    <location>
        <begin position="169"/>
        <end position="225"/>
    </location>
</feature>
<feature type="compositionally biased region" description="Low complexity" evidence="1">
    <location>
        <begin position="123"/>
        <end position="135"/>
    </location>
</feature>
<proteinExistence type="predicted"/>
<feature type="compositionally biased region" description="Basic and acidic residues" evidence="1">
    <location>
        <begin position="465"/>
        <end position="475"/>
    </location>
</feature>
<protein>
    <submittedName>
        <fullName evidence="2">Uncharacterized protein</fullName>
    </submittedName>
</protein>
<name>A0AAV2ZAD9_9STRA</name>
<feature type="non-terminal residue" evidence="2">
    <location>
        <position position="623"/>
    </location>
</feature>
<sequence>MEGSDETAADAAPPLLRGQSCVQLDSVAQASVDLHMSDPLDDPETALQPEGHAVIHRAVSGLFDTMLPDIVLLEVDLVSSGDLVFTAELSPTPCPLDRHDTSLVAKREQRKSVPSPVADHVSSRTSPPRAPSRVSSRAHSRAGARSPVSTNAIRGPVLALKVAHALNNGPESDESVSEFGDSTSTGGAVLHPVVSWHDSNSDSPPRSRGGGSRASARHNRIDDALSSARFSTNGLDYEEQQRREAILASMAQREREAQAATKLQRRVTAKLKLRSLADPTISLEKEEAMSGEGRRGMGTRGAGRVVASTQEITYRPEDYAGIASDLLVIDRAGGLVVGENCMVVAKKTRAALLDDLYEHSVVHPRISVPSSTTTPTARGTTASIGKSQSVPELRTSTASNENIQRSRRPLKREKDASNRLPHPIFEGIKGSYLVHPMFEGIEGSYLPYPRIAMDPKRTPLAKGVSIKDETPDGRKRPTAMNPTGPLKAVPHGKIVHKSVHMHDLLSGRATPGQLMNAQELKANEAVELQMRTSITQHDPHIKRSPIASITRPMTQQVPRISSDSSLHATTTLRHTVAEKDVLNSRTRTPAFRYRASKRAIPSLNADISIDDWDDPDPPLMKQI</sequence>
<reference evidence="2" key="1">
    <citation type="submission" date="2022-11" db="EMBL/GenBank/DDBJ databases">
        <authorList>
            <person name="Morgan W.R."/>
            <person name="Tartar A."/>
        </authorList>
    </citation>
    <scope>NUCLEOTIDE SEQUENCE</scope>
    <source>
        <strain evidence="2">ARSEF 373</strain>
    </source>
</reference>
<feature type="region of interest" description="Disordered" evidence="1">
    <location>
        <begin position="463"/>
        <end position="489"/>
    </location>
</feature>
<dbReference type="Proteomes" id="UP001146120">
    <property type="component" value="Unassembled WGS sequence"/>
</dbReference>
<feature type="compositionally biased region" description="Low complexity" evidence="1">
    <location>
        <begin position="197"/>
        <end position="207"/>
    </location>
</feature>
<evidence type="ECO:0000313" key="3">
    <source>
        <dbReference type="Proteomes" id="UP001146120"/>
    </source>
</evidence>
<feature type="compositionally biased region" description="Low complexity" evidence="1">
    <location>
        <begin position="369"/>
        <end position="383"/>
    </location>
</feature>
<gene>
    <name evidence="2" type="ORF">N0F65_009989</name>
</gene>
<dbReference type="AlphaFoldDB" id="A0AAV2ZAD9"/>
<evidence type="ECO:0000313" key="2">
    <source>
        <dbReference type="EMBL" id="DBA04393.1"/>
    </source>
</evidence>
<evidence type="ECO:0000256" key="1">
    <source>
        <dbReference type="SAM" id="MobiDB-lite"/>
    </source>
</evidence>
<dbReference type="EMBL" id="DAKRPA010000008">
    <property type="protein sequence ID" value="DBA04393.1"/>
    <property type="molecule type" value="Genomic_DNA"/>
</dbReference>
<feature type="region of interest" description="Disordered" evidence="1">
    <location>
        <begin position="367"/>
        <end position="422"/>
    </location>
</feature>
<comment type="caution">
    <text evidence="2">The sequence shown here is derived from an EMBL/GenBank/DDBJ whole genome shotgun (WGS) entry which is preliminary data.</text>
</comment>
<keyword evidence="3" id="KW-1185">Reference proteome</keyword>
<organism evidence="2 3">
    <name type="scientific">Lagenidium giganteum</name>
    <dbReference type="NCBI Taxonomy" id="4803"/>
    <lineage>
        <taxon>Eukaryota</taxon>
        <taxon>Sar</taxon>
        <taxon>Stramenopiles</taxon>
        <taxon>Oomycota</taxon>
        <taxon>Peronosporomycetes</taxon>
        <taxon>Pythiales</taxon>
        <taxon>Pythiaceae</taxon>
    </lineage>
</organism>
<feature type="compositionally biased region" description="Basic and acidic residues" evidence="1">
    <location>
        <begin position="96"/>
        <end position="111"/>
    </location>
</feature>
<reference evidence="2" key="2">
    <citation type="journal article" date="2023" name="Microbiol Resour">
        <title>Decontamination and Annotation of the Draft Genome Sequence of the Oomycete Lagenidium giganteum ARSEF 373.</title>
        <authorList>
            <person name="Morgan W.R."/>
            <person name="Tartar A."/>
        </authorList>
    </citation>
    <scope>NUCLEOTIDE SEQUENCE</scope>
    <source>
        <strain evidence="2">ARSEF 373</strain>
    </source>
</reference>
<accession>A0AAV2ZAD9</accession>